<evidence type="ECO:0000256" key="1">
    <source>
        <dbReference type="ARBA" id="ARBA00009477"/>
    </source>
</evidence>
<protein>
    <submittedName>
        <fullName evidence="6">Efflux RND transporter periplasmic adaptor subunit</fullName>
    </submittedName>
</protein>
<dbReference type="AlphaFoldDB" id="A0A2N8KR98"/>
<evidence type="ECO:0000259" key="5">
    <source>
        <dbReference type="Pfam" id="PF25975"/>
    </source>
</evidence>
<proteinExistence type="inferred from homology"/>
<gene>
    <name evidence="6" type="ORF">C1O66_19770</name>
</gene>
<keyword evidence="2" id="KW-0175">Coiled coil</keyword>
<dbReference type="NCBIfam" id="TIGR01730">
    <property type="entry name" value="RND_mfp"/>
    <property type="match status" value="1"/>
</dbReference>
<organism evidence="6 7">
    <name type="scientific">Kinneretia aquatilis</name>
    <dbReference type="NCBI Taxonomy" id="2070761"/>
    <lineage>
        <taxon>Bacteria</taxon>
        <taxon>Pseudomonadati</taxon>
        <taxon>Pseudomonadota</taxon>
        <taxon>Betaproteobacteria</taxon>
        <taxon>Burkholderiales</taxon>
        <taxon>Sphaerotilaceae</taxon>
        <taxon>Roseateles</taxon>
    </lineage>
</organism>
<dbReference type="GO" id="GO:0015562">
    <property type="term" value="F:efflux transmembrane transporter activity"/>
    <property type="evidence" value="ECO:0007669"/>
    <property type="project" value="TreeGrafter"/>
</dbReference>
<feature type="chain" id="PRO_5018084155" evidence="3">
    <location>
        <begin position="34"/>
        <end position="386"/>
    </location>
</feature>
<evidence type="ECO:0000256" key="2">
    <source>
        <dbReference type="SAM" id="Coils"/>
    </source>
</evidence>
<dbReference type="InterPro" id="IPR058625">
    <property type="entry name" value="MdtA-like_BSH"/>
</dbReference>
<dbReference type="Gene3D" id="1.10.287.470">
    <property type="entry name" value="Helix hairpin bin"/>
    <property type="match status" value="1"/>
</dbReference>
<sequence length="386" mass="40522">MPHTVTRRARQLSALALVFPLVALLGACGMQEAAPEPERAVRTLTLQSASSGQVHEYAAEVRARVESRLSFRVGGKVLSRKVNVGDRVQAGQVLAVIDPQDLVLGQQAAKAGLQAARANRDQLGAELKRFIELQQQGFISAAELERRDLAFKAAQAQLEQARTQFEAQNNQVAYAQLTADAAGVVTAVFAEPGMVVGAGTPVLQLAHDGPRDVVFSVPEDQLGRLREAAGLPGGLTVRLWSEIKPGAADAAPSHALSLREVSAATDPVTRTFQIKADAGKLDARIGQTAAVLLSSPRVAEVIKLPLSAVLQTQGQTSVWVLEPGTMTVKQQPVQVGGADGNEVVVAAGLKPGQEVVVAGVHVLKAGQKVKRYEQALPAAASAAASR</sequence>
<feature type="domain" description="CzcB-like C-terminal circularly permuted SH3-like" evidence="5">
    <location>
        <begin position="303"/>
        <end position="364"/>
    </location>
</feature>
<dbReference type="GO" id="GO:1990281">
    <property type="term" value="C:efflux pump complex"/>
    <property type="evidence" value="ECO:0007669"/>
    <property type="project" value="TreeGrafter"/>
</dbReference>
<dbReference type="EMBL" id="POSP01000004">
    <property type="protein sequence ID" value="PND35988.1"/>
    <property type="molecule type" value="Genomic_DNA"/>
</dbReference>
<feature type="coiled-coil region" evidence="2">
    <location>
        <begin position="113"/>
        <end position="171"/>
    </location>
</feature>
<dbReference type="Proteomes" id="UP000235916">
    <property type="component" value="Unassembled WGS sequence"/>
</dbReference>
<feature type="signal peptide" evidence="3">
    <location>
        <begin position="1"/>
        <end position="33"/>
    </location>
</feature>
<dbReference type="RefSeq" id="WP_102769767.1">
    <property type="nucleotide sequence ID" value="NZ_POSP01000004.1"/>
</dbReference>
<dbReference type="PANTHER" id="PTHR30469:SF15">
    <property type="entry name" value="HLYD FAMILY OF SECRETION PROTEINS"/>
    <property type="match status" value="1"/>
</dbReference>
<dbReference type="Gene3D" id="2.40.30.170">
    <property type="match status" value="1"/>
</dbReference>
<dbReference type="InterPro" id="IPR006143">
    <property type="entry name" value="RND_pump_MFP"/>
</dbReference>
<name>A0A2N8KR98_9BURK</name>
<dbReference type="PROSITE" id="PS51257">
    <property type="entry name" value="PROKAR_LIPOPROTEIN"/>
    <property type="match status" value="1"/>
</dbReference>
<dbReference type="Gene3D" id="2.40.50.100">
    <property type="match status" value="1"/>
</dbReference>
<feature type="domain" description="Multidrug resistance protein MdtA-like barrel-sandwich hybrid" evidence="4">
    <location>
        <begin position="72"/>
        <end position="200"/>
    </location>
</feature>
<reference evidence="6 7" key="1">
    <citation type="submission" date="2018-01" db="EMBL/GenBank/DDBJ databases">
        <title>Draft genome sequence of Paucibacter aquatile CR182 isolated from freshwater of the Nakdong River.</title>
        <authorList>
            <person name="Choi A."/>
            <person name="Chung E.J."/>
        </authorList>
    </citation>
    <scope>NUCLEOTIDE SEQUENCE [LARGE SCALE GENOMIC DNA]</scope>
    <source>
        <strain evidence="6 7">CR182</strain>
    </source>
</reference>
<dbReference type="Pfam" id="PF25975">
    <property type="entry name" value="CzcB_C"/>
    <property type="match status" value="1"/>
</dbReference>
<keyword evidence="3" id="KW-0732">Signal</keyword>
<comment type="similarity">
    <text evidence="1">Belongs to the membrane fusion protein (MFP) (TC 8.A.1) family.</text>
</comment>
<accession>A0A2N8KR98</accession>
<dbReference type="OrthoDB" id="9806939at2"/>
<evidence type="ECO:0000313" key="7">
    <source>
        <dbReference type="Proteomes" id="UP000235916"/>
    </source>
</evidence>
<dbReference type="SUPFAM" id="SSF111369">
    <property type="entry name" value="HlyD-like secretion proteins"/>
    <property type="match status" value="1"/>
</dbReference>
<evidence type="ECO:0000313" key="6">
    <source>
        <dbReference type="EMBL" id="PND35988.1"/>
    </source>
</evidence>
<evidence type="ECO:0000256" key="3">
    <source>
        <dbReference type="SAM" id="SignalP"/>
    </source>
</evidence>
<dbReference type="PANTHER" id="PTHR30469">
    <property type="entry name" value="MULTIDRUG RESISTANCE PROTEIN MDTA"/>
    <property type="match status" value="1"/>
</dbReference>
<comment type="caution">
    <text evidence="6">The sequence shown here is derived from an EMBL/GenBank/DDBJ whole genome shotgun (WGS) entry which is preliminary data.</text>
</comment>
<dbReference type="Gene3D" id="2.40.420.20">
    <property type="match status" value="1"/>
</dbReference>
<evidence type="ECO:0000259" key="4">
    <source>
        <dbReference type="Pfam" id="PF25917"/>
    </source>
</evidence>
<dbReference type="Pfam" id="PF25917">
    <property type="entry name" value="BSH_RND"/>
    <property type="match status" value="1"/>
</dbReference>
<keyword evidence="7" id="KW-1185">Reference proteome</keyword>
<dbReference type="InterPro" id="IPR058649">
    <property type="entry name" value="CzcB_C"/>
</dbReference>